<name>A0ABQ1JHE3_9GAMM</name>
<accession>A0ABQ1JHE3</accession>
<dbReference type="InterPro" id="IPR036384">
    <property type="entry name" value="Tus_sf"/>
</dbReference>
<protein>
    <submittedName>
        <fullName evidence="4">DNA replication terminus site-binding protein</fullName>
    </submittedName>
</protein>
<sequence>MSQLPKFLSEQEYSKTIKSELDKLTMFVKQLNAHLDSMKVRSCQLYKIAEQQLDKTISDKAFDGSQEIDVLVVDDDFTAFIEAKKSYYDFFNHCGTTSKNTYRAAGYIQISIKDNPKEQVEALIELCDLVNMQKKVLAELFKADLVTDEDMTFDRNNFFLSYFPHLIKLQVTRHLRVINDDSINNIDFHWSSKTLSDKTTPSEMIAKINRMVDRLNRTADYSANADLKVKALIITAQHLSALSNDVELRLRRPIPPQPSVNIRRKGAKLINFTCPIPFILISDDIDVTGLKNFKPRTNKDRNNKKYHCIDSSLNLYGLTPNKPAQI</sequence>
<gene>
    <name evidence="4" type="primary">tus</name>
    <name evidence="4" type="ORF">GCM10011607_28810</name>
</gene>
<evidence type="ECO:0000256" key="3">
    <source>
        <dbReference type="ARBA" id="ARBA00023125"/>
    </source>
</evidence>
<evidence type="ECO:0000313" key="4">
    <source>
        <dbReference type="EMBL" id="GGB66390.1"/>
    </source>
</evidence>
<keyword evidence="3" id="KW-0238">DNA-binding</keyword>
<evidence type="ECO:0000313" key="5">
    <source>
        <dbReference type="Proteomes" id="UP000617555"/>
    </source>
</evidence>
<evidence type="ECO:0000256" key="1">
    <source>
        <dbReference type="ARBA" id="ARBA00022490"/>
    </source>
</evidence>
<proteinExistence type="predicted"/>
<evidence type="ECO:0000256" key="2">
    <source>
        <dbReference type="ARBA" id="ARBA00022705"/>
    </source>
</evidence>
<dbReference type="InterPro" id="IPR036381">
    <property type="entry name" value="Tus_dom1"/>
</dbReference>
<dbReference type="Gene3D" id="3.30.54.10">
    <property type="match status" value="1"/>
</dbReference>
<keyword evidence="2" id="KW-0235">DNA replication</keyword>
<dbReference type="Proteomes" id="UP000617555">
    <property type="component" value="Unassembled WGS sequence"/>
</dbReference>
<keyword evidence="5" id="KW-1185">Reference proteome</keyword>
<dbReference type="Pfam" id="PF05472">
    <property type="entry name" value="Ter"/>
    <property type="match status" value="1"/>
</dbReference>
<dbReference type="Gene3D" id="3.50.14.10">
    <property type="entry name" value="Replication terminator Tus, domain 1 superfamily/Replication terminator Tus"/>
    <property type="match status" value="1"/>
</dbReference>
<keyword evidence="1" id="KW-0963">Cytoplasm</keyword>
<comment type="caution">
    <text evidence="4">The sequence shown here is derived from an EMBL/GenBank/DDBJ whole genome shotgun (WGS) entry which is preliminary data.</text>
</comment>
<organism evidence="4 5">
    <name type="scientific">Shewanella inventionis</name>
    <dbReference type="NCBI Taxonomy" id="1738770"/>
    <lineage>
        <taxon>Bacteria</taxon>
        <taxon>Pseudomonadati</taxon>
        <taxon>Pseudomonadota</taxon>
        <taxon>Gammaproteobacteria</taxon>
        <taxon>Alteromonadales</taxon>
        <taxon>Shewanellaceae</taxon>
        <taxon>Shewanella</taxon>
    </lineage>
</organism>
<reference evidence="5" key="1">
    <citation type="journal article" date="2019" name="Int. J. Syst. Evol. Microbiol.">
        <title>The Global Catalogue of Microorganisms (GCM) 10K type strain sequencing project: providing services to taxonomists for standard genome sequencing and annotation.</title>
        <authorList>
            <consortium name="The Broad Institute Genomics Platform"/>
            <consortium name="The Broad Institute Genome Sequencing Center for Infectious Disease"/>
            <person name="Wu L."/>
            <person name="Ma J."/>
        </authorList>
    </citation>
    <scope>NUCLEOTIDE SEQUENCE [LARGE SCALE GENOMIC DNA]</scope>
    <source>
        <strain evidence="5">CGMCC 1.15339</strain>
    </source>
</reference>
<dbReference type="EMBL" id="BMII01000024">
    <property type="protein sequence ID" value="GGB66390.1"/>
    <property type="molecule type" value="Genomic_DNA"/>
</dbReference>
<dbReference type="InterPro" id="IPR008865">
    <property type="entry name" value="DNA_replication_term_site-bd"/>
</dbReference>
<dbReference type="RefSeq" id="WP_188740059.1">
    <property type="nucleotide sequence ID" value="NZ_BMII01000024.1"/>
</dbReference>
<dbReference type="SUPFAM" id="SSF56596">
    <property type="entry name" value="Replication terminator protein (Tus)"/>
    <property type="match status" value="1"/>
</dbReference>